<dbReference type="Pfam" id="PF00121">
    <property type="entry name" value="TIM"/>
    <property type="match status" value="1"/>
</dbReference>
<dbReference type="GO" id="GO:0004807">
    <property type="term" value="F:triose-phosphate isomerase activity"/>
    <property type="evidence" value="ECO:0007669"/>
    <property type="project" value="UniProtKB-EC"/>
</dbReference>
<dbReference type="GO" id="GO:0005829">
    <property type="term" value="C:cytosol"/>
    <property type="evidence" value="ECO:0007669"/>
    <property type="project" value="TreeGrafter"/>
</dbReference>
<dbReference type="UniPathway" id="UPA00138"/>
<keyword evidence="2 3" id="KW-0413">Isomerase</keyword>
<evidence type="ECO:0000313" key="5">
    <source>
        <dbReference type="Proteomes" id="UP000229893"/>
    </source>
</evidence>
<dbReference type="SUPFAM" id="SSF51351">
    <property type="entry name" value="Triosephosphate isomerase (TIM)"/>
    <property type="match status" value="1"/>
</dbReference>
<keyword evidence="3" id="KW-0324">Glycolysis</keyword>
<evidence type="ECO:0000256" key="3">
    <source>
        <dbReference type="RuleBase" id="RU363013"/>
    </source>
</evidence>
<dbReference type="InterPro" id="IPR035990">
    <property type="entry name" value="TIM_sf"/>
</dbReference>
<comment type="catalytic activity">
    <reaction evidence="3">
        <text>D-glyceraldehyde 3-phosphate = dihydroxyacetone phosphate</text>
        <dbReference type="Rhea" id="RHEA:18585"/>
        <dbReference type="ChEBI" id="CHEBI:57642"/>
        <dbReference type="ChEBI" id="CHEBI:59776"/>
        <dbReference type="EC" id="5.3.1.1"/>
    </reaction>
</comment>
<comment type="similarity">
    <text evidence="1 3">Belongs to the triosephosphate isomerase family.</text>
</comment>
<dbReference type="GO" id="GO:0006094">
    <property type="term" value="P:gluconeogenesis"/>
    <property type="evidence" value="ECO:0007669"/>
    <property type="project" value="UniProtKB-UniPathway"/>
</dbReference>
<dbReference type="PROSITE" id="PS00171">
    <property type="entry name" value="TIM_1"/>
    <property type="match status" value="1"/>
</dbReference>
<dbReference type="PANTHER" id="PTHR21139:SF42">
    <property type="entry name" value="TRIOSEPHOSPHATE ISOMERASE"/>
    <property type="match status" value="1"/>
</dbReference>
<dbReference type="UniPathway" id="UPA00109">
    <property type="reaction ID" value="UER00189"/>
</dbReference>
<dbReference type="EMBL" id="PCWO01000030">
    <property type="protein sequence ID" value="PIR04895.1"/>
    <property type="molecule type" value="Genomic_DNA"/>
</dbReference>
<accession>A0A2H0N9T4</accession>
<comment type="pathway">
    <text evidence="3">Carbohydrate biosynthesis; gluconeogenesis.</text>
</comment>
<gene>
    <name evidence="4" type="primary">tpiA</name>
    <name evidence="4" type="ORF">COV57_02020</name>
</gene>
<dbReference type="PROSITE" id="PS51440">
    <property type="entry name" value="TIM_2"/>
    <property type="match status" value="1"/>
</dbReference>
<dbReference type="GO" id="GO:0046166">
    <property type="term" value="P:glyceraldehyde-3-phosphate biosynthetic process"/>
    <property type="evidence" value="ECO:0007669"/>
    <property type="project" value="TreeGrafter"/>
</dbReference>
<dbReference type="Gene3D" id="3.20.20.70">
    <property type="entry name" value="Aldolase class I"/>
    <property type="match status" value="1"/>
</dbReference>
<organism evidence="4 5">
    <name type="scientific">Candidatus Liptonbacteria bacterium CG11_big_fil_rev_8_21_14_0_20_35_14</name>
    <dbReference type="NCBI Taxonomy" id="1974634"/>
    <lineage>
        <taxon>Bacteria</taxon>
        <taxon>Candidatus Liptoniibacteriota</taxon>
    </lineage>
</organism>
<dbReference type="InterPro" id="IPR020861">
    <property type="entry name" value="Triosephosphate_isomerase_AS"/>
</dbReference>
<dbReference type="InterPro" id="IPR000652">
    <property type="entry name" value="Triosephosphate_isomerase"/>
</dbReference>
<dbReference type="PANTHER" id="PTHR21139">
    <property type="entry name" value="TRIOSEPHOSPHATE ISOMERASE"/>
    <property type="match status" value="1"/>
</dbReference>
<keyword evidence="3" id="KW-0312">Gluconeogenesis</keyword>
<dbReference type="GO" id="GO:0006096">
    <property type="term" value="P:glycolytic process"/>
    <property type="evidence" value="ECO:0007669"/>
    <property type="project" value="UniProtKB-UniPathway"/>
</dbReference>
<keyword evidence="3" id="KW-0963">Cytoplasm</keyword>
<name>A0A2H0N9T4_9BACT</name>
<dbReference type="AlphaFoldDB" id="A0A2H0N9T4"/>
<comment type="caution">
    <text evidence="4">The sequence shown here is derived from an EMBL/GenBank/DDBJ whole genome shotgun (WGS) entry which is preliminary data.</text>
</comment>
<dbReference type="EC" id="5.3.1.1" evidence="3"/>
<comment type="subunit">
    <text evidence="3">Homodimer.</text>
</comment>
<evidence type="ECO:0000256" key="1">
    <source>
        <dbReference type="ARBA" id="ARBA00007422"/>
    </source>
</evidence>
<evidence type="ECO:0000313" key="4">
    <source>
        <dbReference type="EMBL" id="PIR04895.1"/>
    </source>
</evidence>
<dbReference type="Proteomes" id="UP000229893">
    <property type="component" value="Unassembled WGS sequence"/>
</dbReference>
<comment type="subcellular location">
    <subcellularLocation>
        <location evidence="3">Cytoplasm</location>
    </subcellularLocation>
</comment>
<sequence length="240" mass="26798">MPLKKNILIFNWKMNPETISEAILLFKKTNETIKDYKGEVVVTAPFVFLSSLVDLKRKLKSKIKLCAQNVFYHKNGAFTGEISLKQLESIQVNHVLIGHSERRKMGESDFLINKKVKEAVKADFNVIVAVGEKSKWPLFISERYVQYQLYRALIGVSSMRKIIVAYEPIWAIGTGENPSLGHIKVISRRLGKFGAPVLYGGSVTSQNIKSLIECESIDGALIGGASLSSIKVKNIISKIN</sequence>
<dbReference type="InterPro" id="IPR013785">
    <property type="entry name" value="Aldolase_TIM"/>
</dbReference>
<evidence type="ECO:0000256" key="2">
    <source>
        <dbReference type="ARBA" id="ARBA00023235"/>
    </source>
</evidence>
<protein>
    <recommendedName>
        <fullName evidence="3">Triosephosphate isomerase</fullName>
        <ecNumber evidence="3">5.3.1.1</ecNumber>
    </recommendedName>
</protein>
<dbReference type="CDD" id="cd00311">
    <property type="entry name" value="TIM"/>
    <property type="match status" value="1"/>
</dbReference>
<proteinExistence type="inferred from homology"/>
<reference evidence="4 5" key="1">
    <citation type="submission" date="2017-09" db="EMBL/GenBank/DDBJ databases">
        <title>Depth-based differentiation of microbial function through sediment-hosted aquifers and enrichment of novel symbionts in the deep terrestrial subsurface.</title>
        <authorList>
            <person name="Probst A.J."/>
            <person name="Ladd B."/>
            <person name="Jarett J.K."/>
            <person name="Geller-Mcgrath D.E."/>
            <person name="Sieber C.M."/>
            <person name="Emerson J.B."/>
            <person name="Anantharaman K."/>
            <person name="Thomas B.C."/>
            <person name="Malmstrom R."/>
            <person name="Stieglmeier M."/>
            <person name="Klingl A."/>
            <person name="Woyke T."/>
            <person name="Ryan C.M."/>
            <person name="Banfield J.F."/>
        </authorList>
    </citation>
    <scope>NUCLEOTIDE SEQUENCE [LARGE SCALE GENOMIC DNA]</scope>
    <source>
        <strain evidence="4">CG11_big_fil_rev_8_21_14_0_20_35_14</strain>
    </source>
</reference>
<dbReference type="GO" id="GO:0019563">
    <property type="term" value="P:glycerol catabolic process"/>
    <property type="evidence" value="ECO:0007669"/>
    <property type="project" value="TreeGrafter"/>
</dbReference>
<comment type="pathway">
    <text evidence="3">Carbohydrate degradation; glycolysis; D-glyceraldehyde 3-phosphate from glycerone phosphate: step 1/1.</text>
</comment>